<sequence>MDNTHLISFTSVVLPVGTRNSRFQWNQGYKWEYCAYVFPNRNKTTELLSCSGTSAVSRPIQLGRYCSKFIVIEVHLNPSG</sequence>
<dbReference type="Proteomes" id="UP000316759">
    <property type="component" value="Unassembled WGS sequence"/>
</dbReference>
<evidence type="ECO:0000313" key="1">
    <source>
        <dbReference type="EMBL" id="TPP61701.1"/>
    </source>
</evidence>
<name>A0A504YMV5_FASGI</name>
<protein>
    <submittedName>
        <fullName evidence="1">Uncharacterized protein</fullName>
    </submittedName>
</protein>
<reference evidence="1 2" key="1">
    <citation type="submission" date="2019-04" db="EMBL/GenBank/DDBJ databases">
        <title>Annotation for the trematode Fasciola gigantica.</title>
        <authorList>
            <person name="Choi Y.-J."/>
        </authorList>
    </citation>
    <scope>NUCLEOTIDE SEQUENCE [LARGE SCALE GENOMIC DNA]</scope>
    <source>
        <strain evidence="1">Uganda_cow_1</strain>
    </source>
</reference>
<gene>
    <name evidence="1" type="ORF">FGIG_09260</name>
</gene>
<keyword evidence="2" id="KW-1185">Reference proteome</keyword>
<dbReference type="EMBL" id="SUNJ01007838">
    <property type="protein sequence ID" value="TPP61701.1"/>
    <property type="molecule type" value="Genomic_DNA"/>
</dbReference>
<proteinExistence type="predicted"/>
<dbReference type="AlphaFoldDB" id="A0A504YMV5"/>
<comment type="caution">
    <text evidence="1">The sequence shown here is derived from an EMBL/GenBank/DDBJ whole genome shotgun (WGS) entry which is preliminary data.</text>
</comment>
<organism evidence="1 2">
    <name type="scientific">Fasciola gigantica</name>
    <name type="common">Giant liver fluke</name>
    <dbReference type="NCBI Taxonomy" id="46835"/>
    <lineage>
        <taxon>Eukaryota</taxon>
        <taxon>Metazoa</taxon>
        <taxon>Spiralia</taxon>
        <taxon>Lophotrochozoa</taxon>
        <taxon>Platyhelminthes</taxon>
        <taxon>Trematoda</taxon>
        <taxon>Digenea</taxon>
        <taxon>Plagiorchiida</taxon>
        <taxon>Echinostomata</taxon>
        <taxon>Echinostomatoidea</taxon>
        <taxon>Fasciolidae</taxon>
        <taxon>Fasciola</taxon>
    </lineage>
</organism>
<evidence type="ECO:0000313" key="2">
    <source>
        <dbReference type="Proteomes" id="UP000316759"/>
    </source>
</evidence>
<accession>A0A504YMV5</accession>